<sequence>MQRSYEHLYTNRISKHLHTLGQEQTHGHKYTHTTTHTHTHTHTHTQKRVHAEAKERKERLKLCNGLTDEPIAVSGVLNYQLLEHAGPVQHQIRHLHCERTNLISIDIFGSSSKSAKSCMRIIENFPVVLGLGYVDTLGWGKGEAREKRKLGNDWESSQLKPAVLYQEYI</sequence>
<keyword evidence="2" id="KW-1185">Reference proteome</keyword>
<dbReference type="AlphaFoldDB" id="A0A0N4VQ26"/>
<reference evidence="1 2" key="2">
    <citation type="submission" date="2018-10" db="EMBL/GenBank/DDBJ databases">
        <authorList>
            <consortium name="Pathogen Informatics"/>
        </authorList>
    </citation>
    <scope>NUCLEOTIDE SEQUENCE [LARGE SCALE GENOMIC DNA]</scope>
</reference>
<gene>
    <name evidence="1" type="ORF">EVEC_LOCUS12272</name>
</gene>
<reference evidence="3" key="1">
    <citation type="submission" date="2017-02" db="UniProtKB">
        <authorList>
            <consortium name="WormBaseParasite"/>
        </authorList>
    </citation>
    <scope>IDENTIFICATION</scope>
</reference>
<name>A0A0N4VQ26_ENTVE</name>
<dbReference type="WBParaSite" id="EVEC_0001311801-mRNA-1">
    <property type="protein sequence ID" value="EVEC_0001311801-mRNA-1"/>
    <property type="gene ID" value="EVEC_0001311801"/>
</dbReference>
<proteinExistence type="predicted"/>
<evidence type="ECO:0000313" key="3">
    <source>
        <dbReference type="WBParaSite" id="EVEC_0001311801-mRNA-1"/>
    </source>
</evidence>
<accession>A0A0N4VQ26</accession>
<evidence type="ECO:0000313" key="2">
    <source>
        <dbReference type="Proteomes" id="UP000274131"/>
    </source>
</evidence>
<evidence type="ECO:0000313" key="1">
    <source>
        <dbReference type="EMBL" id="VDD97521.1"/>
    </source>
</evidence>
<organism evidence="3">
    <name type="scientific">Enterobius vermicularis</name>
    <name type="common">Human pinworm</name>
    <dbReference type="NCBI Taxonomy" id="51028"/>
    <lineage>
        <taxon>Eukaryota</taxon>
        <taxon>Metazoa</taxon>
        <taxon>Ecdysozoa</taxon>
        <taxon>Nematoda</taxon>
        <taxon>Chromadorea</taxon>
        <taxon>Rhabditida</taxon>
        <taxon>Spirurina</taxon>
        <taxon>Oxyuridomorpha</taxon>
        <taxon>Oxyuroidea</taxon>
        <taxon>Oxyuridae</taxon>
        <taxon>Enterobius</taxon>
    </lineage>
</organism>
<dbReference type="EMBL" id="UXUI01013984">
    <property type="protein sequence ID" value="VDD97521.1"/>
    <property type="molecule type" value="Genomic_DNA"/>
</dbReference>
<protein>
    <submittedName>
        <fullName evidence="3">Smr domain-containing protein</fullName>
    </submittedName>
</protein>
<dbReference type="Proteomes" id="UP000274131">
    <property type="component" value="Unassembled WGS sequence"/>
</dbReference>